<dbReference type="SMART" id="SM00950">
    <property type="entry name" value="Piwi"/>
    <property type="match status" value="1"/>
</dbReference>
<dbReference type="InterPro" id="IPR012337">
    <property type="entry name" value="RNaseH-like_sf"/>
</dbReference>
<feature type="non-terminal residue" evidence="2">
    <location>
        <position position="1"/>
    </location>
</feature>
<sequence length="171" mass="19610">FVASINPTCTRYYSRVIEQRSNKDLVTGLKSCMQDALQKYHQVNGALPAKIIIYRDGVNDFQLLDVIENELPALNELCMKAQEGYDPKLGMIVVKKRGSARFFARDPRGGRQLMNPPPGTIIDHTITNQEWYDFYLISQMARQGTVAPTHFNVIWDRTGLKVDHMQRLTHK</sequence>
<dbReference type="InterPro" id="IPR003165">
    <property type="entry name" value="Piwi"/>
</dbReference>
<dbReference type="InterPro" id="IPR036397">
    <property type="entry name" value="RNaseH_sf"/>
</dbReference>
<dbReference type="Gene3D" id="3.30.420.10">
    <property type="entry name" value="Ribonuclease H-like superfamily/Ribonuclease H"/>
    <property type="match status" value="1"/>
</dbReference>
<proteinExistence type="predicted"/>
<dbReference type="SUPFAM" id="SSF53098">
    <property type="entry name" value="Ribonuclease H-like"/>
    <property type="match status" value="1"/>
</dbReference>
<evidence type="ECO:0000259" key="1">
    <source>
        <dbReference type="PROSITE" id="PS50822"/>
    </source>
</evidence>
<dbReference type="PROSITE" id="PS50822">
    <property type="entry name" value="PIWI"/>
    <property type="match status" value="1"/>
</dbReference>
<feature type="non-terminal residue" evidence="2">
    <location>
        <position position="171"/>
    </location>
</feature>
<dbReference type="Pfam" id="PF02171">
    <property type="entry name" value="Piwi"/>
    <property type="match status" value="1"/>
</dbReference>
<evidence type="ECO:0000313" key="2">
    <source>
        <dbReference type="EMBL" id="CAF4338112.1"/>
    </source>
</evidence>
<organism evidence="2 3">
    <name type="scientific">Adineta steineri</name>
    <dbReference type="NCBI Taxonomy" id="433720"/>
    <lineage>
        <taxon>Eukaryota</taxon>
        <taxon>Metazoa</taxon>
        <taxon>Spiralia</taxon>
        <taxon>Gnathifera</taxon>
        <taxon>Rotifera</taxon>
        <taxon>Eurotatoria</taxon>
        <taxon>Bdelloidea</taxon>
        <taxon>Adinetida</taxon>
        <taxon>Adinetidae</taxon>
        <taxon>Adineta</taxon>
    </lineage>
</organism>
<dbReference type="EMBL" id="CAJOAZ010019598">
    <property type="protein sequence ID" value="CAF4338112.1"/>
    <property type="molecule type" value="Genomic_DNA"/>
</dbReference>
<dbReference type="AlphaFoldDB" id="A0A820K9G4"/>
<dbReference type="Proteomes" id="UP000663844">
    <property type="component" value="Unassembled WGS sequence"/>
</dbReference>
<accession>A0A820K9G4</accession>
<gene>
    <name evidence="2" type="ORF">OXD698_LOCUS48075</name>
</gene>
<reference evidence="2" key="1">
    <citation type="submission" date="2021-02" db="EMBL/GenBank/DDBJ databases">
        <authorList>
            <person name="Nowell W R."/>
        </authorList>
    </citation>
    <scope>NUCLEOTIDE SEQUENCE</scope>
</reference>
<name>A0A820K9G4_9BILA</name>
<protein>
    <recommendedName>
        <fullName evidence="1">Piwi domain-containing protein</fullName>
    </recommendedName>
</protein>
<dbReference type="PANTHER" id="PTHR22891">
    <property type="entry name" value="EUKARYOTIC TRANSLATION INITIATION FACTOR 2C"/>
    <property type="match status" value="1"/>
</dbReference>
<evidence type="ECO:0000313" key="3">
    <source>
        <dbReference type="Proteomes" id="UP000663844"/>
    </source>
</evidence>
<comment type="caution">
    <text evidence="2">The sequence shown here is derived from an EMBL/GenBank/DDBJ whole genome shotgun (WGS) entry which is preliminary data.</text>
</comment>
<feature type="domain" description="Piwi" evidence="1">
    <location>
        <begin position="1"/>
        <end position="171"/>
    </location>
</feature>
<dbReference type="GO" id="GO:0003676">
    <property type="term" value="F:nucleic acid binding"/>
    <property type="evidence" value="ECO:0007669"/>
    <property type="project" value="InterPro"/>
</dbReference>